<name>A0A1D2VMX1_9ASCO</name>
<dbReference type="AlphaFoldDB" id="A0A1D2VMX1"/>
<gene>
    <name evidence="1" type="ORF">ASCRUDRAFT_74400</name>
</gene>
<evidence type="ECO:0000313" key="1">
    <source>
        <dbReference type="EMBL" id="ODV62962.1"/>
    </source>
</evidence>
<dbReference type="GeneID" id="30966302"/>
<dbReference type="RefSeq" id="XP_020049269.1">
    <property type="nucleotide sequence ID" value="XM_020192666.1"/>
</dbReference>
<dbReference type="InParanoid" id="A0A1D2VMX1"/>
<dbReference type="Proteomes" id="UP000095038">
    <property type="component" value="Unassembled WGS sequence"/>
</dbReference>
<proteinExistence type="predicted"/>
<dbReference type="EMBL" id="KV454476">
    <property type="protein sequence ID" value="ODV62962.1"/>
    <property type="molecule type" value="Genomic_DNA"/>
</dbReference>
<reference evidence="2" key="1">
    <citation type="submission" date="2016-05" db="EMBL/GenBank/DDBJ databases">
        <title>Comparative genomics of biotechnologically important yeasts.</title>
        <authorList>
            <consortium name="DOE Joint Genome Institute"/>
            <person name="Riley R."/>
            <person name="Haridas S."/>
            <person name="Wolfe K.H."/>
            <person name="Lopes M.R."/>
            <person name="Hittinger C.T."/>
            <person name="Goker M."/>
            <person name="Salamov A."/>
            <person name="Wisecaver J."/>
            <person name="Long T.M."/>
            <person name="Aerts A.L."/>
            <person name="Barry K."/>
            <person name="Choi C."/>
            <person name="Clum A."/>
            <person name="Coughlan A.Y."/>
            <person name="Deshpande S."/>
            <person name="Douglass A.P."/>
            <person name="Hanson S.J."/>
            <person name="Klenk H.-P."/>
            <person name="Labutti K."/>
            <person name="Lapidus A."/>
            <person name="Lindquist E."/>
            <person name="Lipzen A."/>
            <person name="Meier-Kolthoff J.P."/>
            <person name="Ohm R.A."/>
            <person name="Otillar R.P."/>
            <person name="Pangilinan J."/>
            <person name="Peng Y."/>
            <person name="Rokas A."/>
            <person name="Rosa C.A."/>
            <person name="Scheuner C."/>
            <person name="Sibirny A.A."/>
            <person name="Slot J.C."/>
            <person name="Stielow J.B."/>
            <person name="Sun H."/>
            <person name="Kurtzman C.P."/>
            <person name="Blackwell M."/>
            <person name="Grigoriev I.V."/>
            <person name="Jeffries T.W."/>
        </authorList>
    </citation>
    <scope>NUCLEOTIDE SEQUENCE [LARGE SCALE GENOMIC DNA]</scope>
    <source>
        <strain evidence="2">DSM 1968</strain>
    </source>
</reference>
<protein>
    <submittedName>
        <fullName evidence="1">Uncharacterized protein</fullName>
    </submittedName>
</protein>
<accession>A0A1D2VMX1</accession>
<evidence type="ECO:0000313" key="2">
    <source>
        <dbReference type="Proteomes" id="UP000095038"/>
    </source>
</evidence>
<keyword evidence="2" id="KW-1185">Reference proteome</keyword>
<sequence length="198" mass="23207">MSNTDSKSFFKRVVGRLFAKCKINRHHPKQNKPIPPLDLETTMDFTSLIVSLKIIILPEYSKMISEIGLIQNKFINNEFNDEDYNNYKEYVTYKELLINLSNYSDSCQHHSLDIIQSLYSMQISGKNFMNQIDSITNEFLALAISYQNLKIEYSQFLQNKIINKTNSKVEFDEFRLVSLQISELSNIFDKLKSTIDKY</sequence>
<organism evidence="1 2">
    <name type="scientific">Ascoidea rubescens DSM 1968</name>
    <dbReference type="NCBI Taxonomy" id="1344418"/>
    <lineage>
        <taxon>Eukaryota</taxon>
        <taxon>Fungi</taxon>
        <taxon>Dikarya</taxon>
        <taxon>Ascomycota</taxon>
        <taxon>Saccharomycotina</taxon>
        <taxon>Saccharomycetes</taxon>
        <taxon>Ascoideaceae</taxon>
        <taxon>Ascoidea</taxon>
    </lineage>
</organism>